<dbReference type="PANTHER" id="PTHR14309:SF10">
    <property type="entry name" value="PH DOMAIN-CONTAINING PROTEIN"/>
    <property type="match status" value="1"/>
</dbReference>
<evidence type="ECO:0000256" key="2">
    <source>
        <dbReference type="ARBA" id="ARBA00023136"/>
    </source>
</evidence>
<dbReference type="SUPFAM" id="SSF50729">
    <property type="entry name" value="PH domain-like"/>
    <property type="match status" value="1"/>
</dbReference>
<evidence type="ECO:0000259" key="3">
    <source>
        <dbReference type="PROSITE" id="PS50003"/>
    </source>
</evidence>
<dbReference type="InterPro" id="IPR039680">
    <property type="entry name" value="PLEKHB1/2"/>
</dbReference>
<keyword evidence="5" id="KW-1185">Reference proteome</keyword>
<comment type="caution">
    <text evidence="4">The sequence shown here is derived from an EMBL/GenBank/DDBJ whole genome shotgun (WGS) entry which is preliminary data.</text>
</comment>
<gene>
    <name evidence="4" type="ORF">CRM22_003071</name>
</gene>
<evidence type="ECO:0000313" key="4">
    <source>
        <dbReference type="EMBL" id="TGZ70668.1"/>
    </source>
</evidence>
<dbReference type="PROSITE" id="PS50003">
    <property type="entry name" value="PH_DOMAIN"/>
    <property type="match status" value="1"/>
</dbReference>
<dbReference type="Proteomes" id="UP000308267">
    <property type="component" value="Unassembled WGS sequence"/>
</dbReference>
<reference evidence="4 5" key="1">
    <citation type="journal article" date="2019" name="BMC Genomics">
        <title>New insights from Opisthorchis felineus genome: update on genomics of the epidemiologically important liver flukes.</title>
        <authorList>
            <person name="Ershov N.I."/>
            <person name="Mordvinov V.A."/>
            <person name="Prokhortchouk E.B."/>
            <person name="Pakharukova M.Y."/>
            <person name="Gunbin K.V."/>
            <person name="Ustyantsev K."/>
            <person name="Genaev M.A."/>
            <person name="Blinov A.G."/>
            <person name="Mazur A."/>
            <person name="Boulygina E."/>
            <person name="Tsygankova S."/>
            <person name="Khrameeva E."/>
            <person name="Chekanov N."/>
            <person name="Fan G."/>
            <person name="Xiao A."/>
            <person name="Zhang H."/>
            <person name="Xu X."/>
            <person name="Yang H."/>
            <person name="Solovyev V."/>
            <person name="Lee S.M."/>
            <person name="Liu X."/>
            <person name="Afonnikov D.A."/>
            <person name="Skryabin K.G."/>
        </authorList>
    </citation>
    <scope>NUCLEOTIDE SEQUENCE [LARGE SCALE GENOMIC DNA]</scope>
    <source>
        <strain evidence="4">AK-0245</strain>
        <tissue evidence="4">Whole organism</tissue>
    </source>
</reference>
<accession>A0A4S2M987</accession>
<feature type="domain" description="PH" evidence="3">
    <location>
        <begin position="4"/>
        <end position="108"/>
    </location>
</feature>
<dbReference type="GO" id="GO:0016020">
    <property type="term" value="C:membrane"/>
    <property type="evidence" value="ECO:0007669"/>
    <property type="project" value="UniProtKB-SubCell"/>
</dbReference>
<dbReference type="InterPro" id="IPR011993">
    <property type="entry name" value="PH-like_dom_sf"/>
</dbReference>
<dbReference type="SMART" id="SM00233">
    <property type="entry name" value="PH"/>
    <property type="match status" value="1"/>
</dbReference>
<dbReference type="Pfam" id="PF00169">
    <property type="entry name" value="PH"/>
    <property type="match status" value="1"/>
</dbReference>
<proteinExistence type="predicted"/>
<dbReference type="OrthoDB" id="2157866at2759"/>
<dbReference type="GO" id="GO:0045595">
    <property type="term" value="P:regulation of cell differentiation"/>
    <property type="evidence" value="ECO:0007669"/>
    <property type="project" value="TreeGrafter"/>
</dbReference>
<keyword evidence="2" id="KW-0472">Membrane</keyword>
<evidence type="ECO:0000313" key="5">
    <source>
        <dbReference type="Proteomes" id="UP000308267"/>
    </source>
</evidence>
<dbReference type="PANTHER" id="PTHR14309">
    <property type="entry name" value="EXPRESSED PROTEIN"/>
    <property type="match status" value="1"/>
</dbReference>
<name>A0A4S2M987_OPIFE</name>
<sequence length="235" mass="25897">MEANIIKAGCVQRLSTVLRRWKPAWLVVYSNGNVGYFESEDSYVPKSLIYLPKKCIRLLSTLTHQVPPAGLSKDCLFGYTTNDGEWCFCADSPDAAVAWRLALIEARSVGRVFGVHIAPTATYGGYTDGSNYYQHSAYPETTVPLYCNSSHSAGIPSLPTVYRGCDGELVVPQQVVEHPDGTRTIVLGRGNEILCRCRRGHYCDCGYGFGDAALLGLAAGTMMWSPFLWAPFFWC</sequence>
<dbReference type="InterPro" id="IPR001849">
    <property type="entry name" value="PH_domain"/>
</dbReference>
<dbReference type="Gene3D" id="2.30.29.30">
    <property type="entry name" value="Pleckstrin-homology domain (PH domain)/Phosphotyrosine-binding domain (PTB)"/>
    <property type="match status" value="1"/>
</dbReference>
<organism evidence="4 5">
    <name type="scientific">Opisthorchis felineus</name>
    <dbReference type="NCBI Taxonomy" id="147828"/>
    <lineage>
        <taxon>Eukaryota</taxon>
        <taxon>Metazoa</taxon>
        <taxon>Spiralia</taxon>
        <taxon>Lophotrochozoa</taxon>
        <taxon>Platyhelminthes</taxon>
        <taxon>Trematoda</taxon>
        <taxon>Digenea</taxon>
        <taxon>Opisthorchiida</taxon>
        <taxon>Opisthorchiata</taxon>
        <taxon>Opisthorchiidae</taxon>
        <taxon>Opisthorchis</taxon>
    </lineage>
</organism>
<protein>
    <recommendedName>
        <fullName evidence="3">PH domain-containing protein</fullName>
    </recommendedName>
</protein>
<dbReference type="EMBL" id="SJOL01005212">
    <property type="protein sequence ID" value="TGZ70668.1"/>
    <property type="molecule type" value="Genomic_DNA"/>
</dbReference>
<comment type="subcellular location">
    <subcellularLocation>
        <location evidence="1">Membrane</location>
    </subcellularLocation>
</comment>
<dbReference type="AlphaFoldDB" id="A0A4S2M987"/>
<evidence type="ECO:0000256" key="1">
    <source>
        <dbReference type="ARBA" id="ARBA00004370"/>
    </source>
</evidence>